<evidence type="ECO:0000256" key="9">
    <source>
        <dbReference type="ARBA" id="ARBA00023002"/>
    </source>
</evidence>
<dbReference type="InterPro" id="IPR036291">
    <property type="entry name" value="NAD(P)-bd_dom_sf"/>
</dbReference>
<keyword evidence="15" id="KW-1185">Reference proteome</keyword>
<protein>
    <recommendedName>
        <fullName evidence="4">S-formylglutathione hydrolase</fullName>
        <ecNumber evidence="3">3.1.2.12</ecNumber>
    </recommendedName>
</protein>
<comment type="similarity">
    <text evidence="2">Belongs to the esterase D family.</text>
</comment>
<dbReference type="AlphaFoldDB" id="A0A0V0R9G1"/>
<dbReference type="Pfam" id="PF08240">
    <property type="entry name" value="ADH_N"/>
    <property type="match status" value="1"/>
</dbReference>
<dbReference type="Proteomes" id="UP000054937">
    <property type="component" value="Unassembled WGS sequence"/>
</dbReference>
<dbReference type="SUPFAM" id="SSF51735">
    <property type="entry name" value="NAD(P)-binding Rossmann-fold domains"/>
    <property type="match status" value="1"/>
</dbReference>
<dbReference type="SUPFAM" id="SSF53474">
    <property type="entry name" value="alpha/beta-Hydrolases"/>
    <property type="match status" value="1"/>
</dbReference>
<keyword evidence="5" id="KW-0719">Serine esterase</keyword>
<comment type="cofactor">
    <cofactor evidence="1">
        <name>Zn(2+)</name>
        <dbReference type="ChEBI" id="CHEBI:29105"/>
    </cofactor>
</comment>
<accession>A0A0V0R9G1</accession>
<evidence type="ECO:0000259" key="13">
    <source>
        <dbReference type="Pfam" id="PF08240"/>
    </source>
</evidence>
<dbReference type="NCBIfam" id="TIGR02821">
    <property type="entry name" value="fghA_ester_D"/>
    <property type="match status" value="1"/>
</dbReference>
<feature type="domain" description="Alcohol dehydrogenase-like N-terminal" evidence="13">
    <location>
        <begin position="43"/>
        <end position="173"/>
    </location>
</feature>
<feature type="active site" description="Charge relay system" evidence="11">
    <location>
        <position position="547"/>
    </location>
</feature>
<evidence type="ECO:0000256" key="7">
    <source>
        <dbReference type="ARBA" id="ARBA00022801"/>
    </source>
</evidence>
<dbReference type="InterPro" id="IPR011032">
    <property type="entry name" value="GroES-like_sf"/>
</dbReference>
<evidence type="ECO:0000313" key="15">
    <source>
        <dbReference type="Proteomes" id="UP000054937"/>
    </source>
</evidence>
<keyword evidence="9" id="KW-0560">Oxidoreductase</keyword>
<dbReference type="InterPro" id="IPR013154">
    <property type="entry name" value="ADH-like_N"/>
</dbReference>
<keyword evidence="7" id="KW-0378">Hydrolase</keyword>
<evidence type="ECO:0000256" key="3">
    <source>
        <dbReference type="ARBA" id="ARBA00012479"/>
    </source>
</evidence>
<evidence type="ECO:0000256" key="5">
    <source>
        <dbReference type="ARBA" id="ARBA00022487"/>
    </source>
</evidence>
<dbReference type="GO" id="GO:0051903">
    <property type="term" value="F:S-(hydroxymethyl)glutathione dehydrogenase [NAD(P)+] activity"/>
    <property type="evidence" value="ECO:0007669"/>
    <property type="project" value="InterPro"/>
</dbReference>
<gene>
    <name evidence="14" type="ORF">PPERSA_10896</name>
</gene>
<sequence length="680" mass="74789">MFSQEIEQLKKHNGKPITCKAAVCWEPKKPLDITEIQVDVPKKGEVRVKVLSNALCHTDVYTLDGHDPEGSFPCILGHEATAIVESVGEGVNSVKIGDIVIPCYTPECREYDCIFCQSKKSNLCPKIRATQGKGVMPDGTSRFSKDGKPIHHFMGCSTFSEYTVLAEISCAKINPTADLKKVCMLGCGVATGWGAVWNTTKVQPGSTVAVFGMGAVGLSVVQAAKIAGARYILGIDVNDSKKEKALEFGCDEFFNSRNGDVKEFVTSREKWGIDFTYDCTGIVSVMRTALEISHRGWGESCVIGVAASGHEISTRPFQLVTGRVWKGTAFGGWKSRTDVPQLVNKVQTGELNIDSYVSENLNGVESMNEAIEKLHSGNCLRAIVHLNELKQDKDLLKAVPTVESKNRLLNGTVYRIKHWSNENNSEMNFSIYVPDTERGQKQPPVLYYLSGLTCTDENAKLKSAFQQYASKHRIAVVFPDTSARNTGIEGVKDDWSFGEGAGFYVDATESKYSKHFNMYSYITKELPEIVNSYFNVDGTKSSVMGHSMGGHGALIVALKNPGKYRSVSAFAPVVNPTKCAWGETAFKNYLGSVEAGKKYDAVELIRENPENAKNLNLLVDVGTNDNFAVNQLKVPELSAVLGQNGIEAKIRNQPGFDHSYFFVSSFIEEHLEHHARYLSL</sequence>
<dbReference type="InterPro" id="IPR000801">
    <property type="entry name" value="Esterase-like"/>
</dbReference>
<dbReference type="GO" id="GO:0018738">
    <property type="term" value="F:S-formylglutathione hydrolase activity"/>
    <property type="evidence" value="ECO:0007669"/>
    <property type="project" value="UniProtKB-EC"/>
</dbReference>
<reference evidence="14 15" key="1">
    <citation type="journal article" date="2015" name="Sci. Rep.">
        <title>Genome of the facultative scuticociliatosis pathogen Pseudocohnilembus persalinus provides insight into its virulence through horizontal gene transfer.</title>
        <authorList>
            <person name="Xiong J."/>
            <person name="Wang G."/>
            <person name="Cheng J."/>
            <person name="Tian M."/>
            <person name="Pan X."/>
            <person name="Warren A."/>
            <person name="Jiang C."/>
            <person name="Yuan D."/>
            <person name="Miao W."/>
        </authorList>
    </citation>
    <scope>NUCLEOTIDE SEQUENCE [LARGE SCALE GENOMIC DNA]</scope>
    <source>
        <strain evidence="14">36N120E</strain>
    </source>
</reference>
<keyword evidence="8" id="KW-0862">Zinc</keyword>
<evidence type="ECO:0000256" key="10">
    <source>
        <dbReference type="ARBA" id="ARBA00023027"/>
    </source>
</evidence>
<dbReference type="PANTHER" id="PTHR43880">
    <property type="entry name" value="ALCOHOL DEHYDROGENASE"/>
    <property type="match status" value="1"/>
</dbReference>
<dbReference type="Gene3D" id="3.40.50.1820">
    <property type="entry name" value="alpha/beta hydrolase"/>
    <property type="match status" value="1"/>
</dbReference>
<evidence type="ECO:0000259" key="12">
    <source>
        <dbReference type="Pfam" id="PF00107"/>
    </source>
</evidence>
<name>A0A0V0R9G1_PSEPJ</name>
<keyword evidence="10" id="KW-0520">NAD</keyword>
<dbReference type="GO" id="GO:0046294">
    <property type="term" value="P:formaldehyde catabolic process"/>
    <property type="evidence" value="ECO:0007669"/>
    <property type="project" value="InterPro"/>
</dbReference>
<proteinExistence type="inferred from homology"/>
<dbReference type="InterPro" id="IPR014183">
    <property type="entry name" value="ADH_3"/>
</dbReference>
<evidence type="ECO:0000256" key="4">
    <source>
        <dbReference type="ARBA" id="ARBA00016774"/>
    </source>
</evidence>
<evidence type="ECO:0000256" key="11">
    <source>
        <dbReference type="PIRSR" id="PIRSR614186-1"/>
    </source>
</evidence>
<evidence type="ECO:0000256" key="6">
    <source>
        <dbReference type="ARBA" id="ARBA00022723"/>
    </source>
</evidence>
<dbReference type="GO" id="GO:0052689">
    <property type="term" value="F:carboxylic ester hydrolase activity"/>
    <property type="evidence" value="ECO:0007669"/>
    <property type="project" value="UniProtKB-KW"/>
</dbReference>
<organism evidence="14 15">
    <name type="scientific">Pseudocohnilembus persalinus</name>
    <name type="common">Ciliate</name>
    <dbReference type="NCBI Taxonomy" id="266149"/>
    <lineage>
        <taxon>Eukaryota</taxon>
        <taxon>Sar</taxon>
        <taxon>Alveolata</taxon>
        <taxon>Ciliophora</taxon>
        <taxon>Intramacronucleata</taxon>
        <taxon>Oligohymenophorea</taxon>
        <taxon>Scuticociliatia</taxon>
        <taxon>Philasterida</taxon>
        <taxon>Pseudocohnilembidae</taxon>
        <taxon>Pseudocohnilembus</taxon>
    </lineage>
</organism>
<keyword evidence="6" id="KW-0479">Metal-binding</keyword>
<dbReference type="GO" id="GO:0008270">
    <property type="term" value="F:zinc ion binding"/>
    <property type="evidence" value="ECO:0007669"/>
    <property type="project" value="InterPro"/>
</dbReference>
<dbReference type="Pfam" id="PF00756">
    <property type="entry name" value="Esterase"/>
    <property type="match status" value="1"/>
</dbReference>
<dbReference type="Gene3D" id="3.40.50.720">
    <property type="entry name" value="NAD(P)-binding Rossmann-like Domain"/>
    <property type="match status" value="1"/>
</dbReference>
<dbReference type="InterPro" id="IPR014186">
    <property type="entry name" value="S-formylglutathione_hydrol"/>
</dbReference>
<dbReference type="EC" id="3.1.2.12" evidence="3"/>
<evidence type="ECO:0000313" key="14">
    <source>
        <dbReference type="EMBL" id="KRX11129.1"/>
    </source>
</evidence>
<evidence type="ECO:0000256" key="8">
    <source>
        <dbReference type="ARBA" id="ARBA00022833"/>
    </source>
</evidence>
<dbReference type="Gene3D" id="3.90.180.10">
    <property type="entry name" value="Medium-chain alcohol dehydrogenases, catalytic domain"/>
    <property type="match status" value="1"/>
</dbReference>
<comment type="caution">
    <text evidence="14">The sequence shown here is derived from an EMBL/GenBank/DDBJ whole genome shotgun (WGS) entry which is preliminary data.</text>
</comment>
<dbReference type="FunFam" id="3.40.50.720:FF:000003">
    <property type="entry name" value="S-(hydroxymethyl)glutathione dehydrogenase"/>
    <property type="match status" value="1"/>
</dbReference>
<feature type="active site" description="Charge relay system" evidence="11">
    <location>
        <position position="658"/>
    </location>
</feature>
<evidence type="ECO:0000256" key="2">
    <source>
        <dbReference type="ARBA" id="ARBA00005622"/>
    </source>
</evidence>
<feature type="active site" description="Charge relay system" evidence="11">
    <location>
        <position position="625"/>
    </location>
</feature>
<dbReference type="SUPFAM" id="SSF50129">
    <property type="entry name" value="GroES-like"/>
    <property type="match status" value="1"/>
</dbReference>
<dbReference type="InterPro" id="IPR013149">
    <property type="entry name" value="ADH-like_C"/>
</dbReference>
<dbReference type="FunFam" id="3.90.180.10:FF:000067">
    <property type="entry name" value="alcohol dehydrogenase 1-like isoform X1"/>
    <property type="match status" value="1"/>
</dbReference>
<dbReference type="FunFam" id="3.40.50.1820:FF:000002">
    <property type="entry name" value="S-formylglutathione hydrolase"/>
    <property type="match status" value="1"/>
</dbReference>
<dbReference type="InParanoid" id="A0A0V0R9G1"/>
<dbReference type="CDD" id="cd08300">
    <property type="entry name" value="alcohol_DH_class_III"/>
    <property type="match status" value="1"/>
</dbReference>
<dbReference type="OrthoDB" id="417550at2759"/>
<feature type="domain" description="Alcohol dehydrogenase-like C-terminal" evidence="12">
    <location>
        <begin position="215"/>
        <end position="345"/>
    </location>
</feature>
<dbReference type="InterPro" id="IPR029058">
    <property type="entry name" value="AB_hydrolase_fold"/>
</dbReference>
<dbReference type="Pfam" id="PF00107">
    <property type="entry name" value="ADH_zinc_N"/>
    <property type="match status" value="1"/>
</dbReference>
<dbReference type="PANTHER" id="PTHR43880:SF12">
    <property type="entry name" value="ALCOHOL DEHYDROGENASE CLASS-3"/>
    <property type="match status" value="1"/>
</dbReference>
<dbReference type="GO" id="GO:0005829">
    <property type="term" value="C:cytosol"/>
    <property type="evidence" value="ECO:0007669"/>
    <property type="project" value="TreeGrafter"/>
</dbReference>
<evidence type="ECO:0000256" key="1">
    <source>
        <dbReference type="ARBA" id="ARBA00001947"/>
    </source>
</evidence>
<dbReference type="EMBL" id="LDAU01000006">
    <property type="protein sequence ID" value="KRX11129.1"/>
    <property type="molecule type" value="Genomic_DNA"/>
</dbReference>
<dbReference type="OMA" id="DCIFCQS"/>